<evidence type="ECO:0000256" key="1">
    <source>
        <dbReference type="SAM" id="Phobius"/>
    </source>
</evidence>
<evidence type="ECO:0000313" key="2">
    <source>
        <dbReference type="EMBL" id="PRY43497.1"/>
    </source>
</evidence>
<dbReference type="Proteomes" id="UP000239494">
    <property type="component" value="Unassembled WGS sequence"/>
</dbReference>
<feature type="transmembrane region" description="Helical" evidence="1">
    <location>
        <begin position="63"/>
        <end position="88"/>
    </location>
</feature>
<keyword evidence="1" id="KW-0472">Membrane</keyword>
<feature type="transmembrane region" description="Helical" evidence="1">
    <location>
        <begin position="30"/>
        <end position="51"/>
    </location>
</feature>
<proteinExistence type="predicted"/>
<dbReference type="EMBL" id="PVTF01000003">
    <property type="protein sequence ID" value="PRY43497.1"/>
    <property type="molecule type" value="Genomic_DNA"/>
</dbReference>
<organism evidence="2 3">
    <name type="scientific">Umezawaea tangerina</name>
    <dbReference type="NCBI Taxonomy" id="84725"/>
    <lineage>
        <taxon>Bacteria</taxon>
        <taxon>Bacillati</taxon>
        <taxon>Actinomycetota</taxon>
        <taxon>Actinomycetes</taxon>
        <taxon>Pseudonocardiales</taxon>
        <taxon>Pseudonocardiaceae</taxon>
        <taxon>Umezawaea</taxon>
    </lineage>
</organism>
<keyword evidence="3" id="KW-1185">Reference proteome</keyword>
<comment type="caution">
    <text evidence="2">The sequence shown here is derived from an EMBL/GenBank/DDBJ whole genome shotgun (WGS) entry which is preliminary data.</text>
</comment>
<evidence type="ECO:0000313" key="3">
    <source>
        <dbReference type="Proteomes" id="UP000239494"/>
    </source>
</evidence>
<accession>A0A2T0TCV0</accession>
<gene>
    <name evidence="2" type="ORF">CLV43_103240</name>
</gene>
<sequence length="103" mass="10179">MELGIATAVLMALGLAAAVAGLLVPDTGPLAATAAVGGLMIAALAAAAWFGSAPVHRTLIGTVVVVAVALLALHAPWSALVLAAAGLLPALPRVRAWYRQPTP</sequence>
<name>A0A2T0TCV0_9PSEU</name>
<keyword evidence="1" id="KW-1133">Transmembrane helix</keyword>
<protein>
    <submittedName>
        <fullName evidence="2">Uncharacterized protein</fullName>
    </submittedName>
</protein>
<dbReference type="AlphaFoldDB" id="A0A2T0TCV0"/>
<reference evidence="2 3" key="1">
    <citation type="submission" date="2018-03" db="EMBL/GenBank/DDBJ databases">
        <title>Genomic Encyclopedia of Archaeal and Bacterial Type Strains, Phase II (KMG-II): from individual species to whole genera.</title>
        <authorList>
            <person name="Goeker M."/>
        </authorList>
    </citation>
    <scope>NUCLEOTIDE SEQUENCE [LARGE SCALE GENOMIC DNA]</scope>
    <source>
        <strain evidence="2 3">DSM 44720</strain>
    </source>
</reference>
<keyword evidence="1" id="KW-0812">Transmembrane</keyword>